<keyword evidence="2" id="KW-1185">Reference proteome</keyword>
<organism evidence="1 2">
    <name type="scientific">Rhizobium oryziradicis</name>
    <dbReference type="NCBI Taxonomy" id="1867956"/>
    <lineage>
        <taxon>Bacteria</taxon>
        <taxon>Pseudomonadati</taxon>
        <taxon>Pseudomonadota</taxon>
        <taxon>Alphaproteobacteria</taxon>
        <taxon>Hyphomicrobiales</taxon>
        <taxon>Rhizobiaceae</taxon>
        <taxon>Rhizobium/Agrobacterium group</taxon>
        <taxon>Rhizobium</taxon>
    </lineage>
</organism>
<evidence type="ECO:0000313" key="1">
    <source>
        <dbReference type="EMBL" id="OLP44136.1"/>
    </source>
</evidence>
<dbReference type="OrthoDB" id="8452369at2"/>
<dbReference type="AlphaFoldDB" id="A0A1Q8ZQ05"/>
<dbReference type="EMBL" id="MKIM01000027">
    <property type="protein sequence ID" value="OLP44136.1"/>
    <property type="molecule type" value="Genomic_DNA"/>
</dbReference>
<dbReference type="STRING" id="1867956.BJF95_06110"/>
<reference evidence="1 2" key="1">
    <citation type="submission" date="2016-09" db="EMBL/GenBank/DDBJ databases">
        <title>Rhizobium oryziradicis sp. nov., isolated from the root of rice.</title>
        <authorList>
            <person name="Zhao J."/>
            <person name="Zhang X."/>
        </authorList>
    </citation>
    <scope>NUCLEOTIDE SEQUENCE [LARGE SCALE GENOMIC DNA]</scope>
    <source>
        <strain evidence="1 2">N19</strain>
    </source>
</reference>
<accession>A0A1Q8ZQ05</accession>
<comment type="caution">
    <text evidence="1">The sequence shown here is derived from an EMBL/GenBank/DDBJ whole genome shotgun (WGS) entry which is preliminary data.</text>
</comment>
<name>A0A1Q8ZQ05_9HYPH</name>
<gene>
    <name evidence="1" type="ORF">BJF95_06110</name>
</gene>
<sequence>MHSSAWFHRIKAAQRDLIRLVGGIERAAEISSVSASHIGRMNNARDTDLMPISVVYALESECGVPVVTSAMAELSGRRLSDPDNDKAIGQGVVVAFSEVSRRAGDLISGGAVAISDMVVTPAEATKMDRDAAELQEGLAAFRKALAMVKATGGEKLGLHVVGGQP</sequence>
<protein>
    <submittedName>
        <fullName evidence="1">Uncharacterized protein</fullName>
    </submittedName>
</protein>
<dbReference type="Proteomes" id="UP000186894">
    <property type="component" value="Unassembled WGS sequence"/>
</dbReference>
<dbReference type="RefSeq" id="WP_075639642.1">
    <property type="nucleotide sequence ID" value="NZ_MKIM01000027.1"/>
</dbReference>
<proteinExistence type="predicted"/>
<evidence type="ECO:0000313" key="2">
    <source>
        <dbReference type="Proteomes" id="UP000186894"/>
    </source>
</evidence>